<dbReference type="KEGG" id="aev:EI546_04535"/>
<dbReference type="OrthoDB" id="982085at2"/>
<dbReference type="AlphaFoldDB" id="A0A410G185"/>
<gene>
    <name evidence="1" type="ORF">EI546_04535</name>
</gene>
<dbReference type="RefSeq" id="WP_128249430.1">
    <property type="nucleotide sequence ID" value="NZ_CP034951.1"/>
</dbReference>
<proteinExistence type="predicted"/>
<dbReference type="Proteomes" id="UP000285517">
    <property type="component" value="Chromosome"/>
</dbReference>
<accession>A0A410G185</accession>
<dbReference type="InterPro" id="IPR009282">
    <property type="entry name" value="DUF937"/>
</dbReference>
<dbReference type="Pfam" id="PF06078">
    <property type="entry name" value="DUF937"/>
    <property type="match status" value="1"/>
</dbReference>
<evidence type="ECO:0000313" key="1">
    <source>
        <dbReference type="EMBL" id="QAA81038.1"/>
    </source>
</evidence>
<reference evidence="1 2" key="1">
    <citation type="submission" date="2019-01" db="EMBL/GenBank/DDBJ databases">
        <title>Complete genome sequencing of Aequorivita sp. H23M31.</title>
        <authorList>
            <person name="Bae J.-W."/>
        </authorList>
    </citation>
    <scope>NUCLEOTIDE SEQUENCE [LARGE SCALE GENOMIC DNA]</scope>
    <source>
        <strain evidence="1 2">H23M31</strain>
    </source>
</reference>
<dbReference type="EMBL" id="CP034951">
    <property type="protein sequence ID" value="QAA81038.1"/>
    <property type="molecule type" value="Genomic_DNA"/>
</dbReference>
<name>A0A410G185_9FLAO</name>
<sequence>MIEELIGKLKSEVGGQLTTKTEVSSDNLDDVFSVFGDVFKKEASREMMGGNFSGLMNLFSDDPNNSEANNIQSNLSSNLVTELIGKLGISPAQAQKIVAIALPVLMNIISKKNSSNTKDDSSFLSDLLGGGNRGGLGGILGGFLK</sequence>
<evidence type="ECO:0000313" key="2">
    <source>
        <dbReference type="Proteomes" id="UP000285517"/>
    </source>
</evidence>
<dbReference type="InterPro" id="IPR027405">
    <property type="entry name" value="YidB-like"/>
</dbReference>
<dbReference type="SUPFAM" id="SSF140804">
    <property type="entry name" value="YidB-like"/>
    <property type="match status" value="1"/>
</dbReference>
<protein>
    <submittedName>
        <fullName evidence="1">DUF937 domain-containing protein</fullName>
    </submittedName>
</protein>
<keyword evidence="2" id="KW-1185">Reference proteome</keyword>
<organism evidence="1 2">
    <name type="scientific">Aequorivita ciconiae</name>
    <dbReference type="NCBI Taxonomy" id="2494375"/>
    <lineage>
        <taxon>Bacteria</taxon>
        <taxon>Pseudomonadati</taxon>
        <taxon>Bacteroidota</taxon>
        <taxon>Flavobacteriia</taxon>
        <taxon>Flavobacteriales</taxon>
        <taxon>Flavobacteriaceae</taxon>
        <taxon>Aequorivita</taxon>
    </lineage>
</organism>